<dbReference type="EMBL" id="CACSLK010023397">
    <property type="protein sequence ID" value="CAA0822379.1"/>
    <property type="molecule type" value="Genomic_DNA"/>
</dbReference>
<evidence type="ECO:0000313" key="2">
    <source>
        <dbReference type="Proteomes" id="UP001153555"/>
    </source>
</evidence>
<accession>A0A9N7N464</accession>
<comment type="caution">
    <text evidence="1">The sequence shown here is derived from an EMBL/GenBank/DDBJ whole genome shotgun (WGS) entry which is preliminary data.</text>
</comment>
<feature type="non-terminal residue" evidence="1">
    <location>
        <position position="82"/>
    </location>
</feature>
<keyword evidence="2" id="KW-1185">Reference proteome</keyword>
<protein>
    <submittedName>
        <fullName evidence="1">Uncharacterized protein</fullName>
    </submittedName>
</protein>
<organism evidence="1 2">
    <name type="scientific">Striga hermonthica</name>
    <name type="common">Purple witchweed</name>
    <name type="synonym">Buchnera hermonthica</name>
    <dbReference type="NCBI Taxonomy" id="68872"/>
    <lineage>
        <taxon>Eukaryota</taxon>
        <taxon>Viridiplantae</taxon>
        <taxon>Streptophyta</taxon>
        <taxon>Embryophyta</taxon>
        <taxon>Tracheophyta</taxon>
        <taxon>Spermatophyta</taxon>
        <taxon>Magnoliopsida</taxon>
        <taxon>eudicotyledons</taxon>
        <taxon>Gunneridae</taxon>
        <taxon>Pentapetalae</taxon>
        <taxon>asterids</taxon>
        <taxon>lamiids</taxon>
        <taxon>Lamiales</taxon>
        <taxon>Orobanchaceae</taxon>
        <taxon>Buchnereae</taxon>
        <taxon>Striga</taxon>
    </lineage>
</organism>
<sequence length="82" mass="9387">NYMKVSEIQYLTYRDACFEHGLLDDDREYIDGITEACHWASADSLRRMFASLLVSGSISRLTMIGNVVGNYYLMTFCTGRDD</sequence>
<name>A0A9N7N464_STRHE</name>
<proteinExistence type="predicted"/>
<dbReference type="Proteomes" id="UP001153555">
    <property type="component" value="Unassembled WGS sequence"/>
</dbReference>
<gene>
    <name evidence="1" type="ORF">SHERM_19854</name>
</gene>
<evidence type="ECO:0000313" key="1">
    <source>
        <dbReference type="EMBL" id="CAA0822379.1"/>
    </source>
</evidence>
<reference evidence="1" key="1">
    <citation type="submission" date="2019-12" db="EMBL/GenBank/DDBJ databases">
        <authorList>
            <person name="Scholes J."/>
        </authorList>
    </citation>
    <scope>NUCLEOTIDE SEQUENCE</scope>
</reference>
<feature type="non-terminal residue" evidence="1">
    <location>
        <position position="1"/>
    </location>
</feature>
<dbReference type="AlphaFoldDB" id="A0A9N7N464"/>
<dbReference type="OrthoDB" id="911412at2759"/>